<dbReference type="Pfam" id="PF23466">
    <property type="entry name" value="WWE_4"/>
    <property type="match status" value="1"/>
</dbReference>
<dbReference type="SMART" id="SM00356">
    <property type="entry name" value="ZnF_C3H1"/>
    <property type="match status" value="2"/>
</dbReference>
<evidence type="ECO:0000256" key="3">
    <source>
        <dbReference type="ARBA" id="ARBA00004906"/>
    </source>
</evidence>
<reference evidence="17" key="2">
    <citation type="submission" date="2025-09" db="UniProtKB">
        <authorList>
            <consortium name="Ensembl"/>
        </authorList>
    </citation>
    <scope>IDENTIFICATION</scope>
</reference>
<dbReference type="InterPro" id="IPR037197">
    <property type="entry name" value="WWE_dom_sf"/>
</dbReference>
<dbReference type="InterPro" id="IPR051712">
    <property type="entry name" value="ARTD-AVP"/>
</dbReference>
<protein>
    <recommendedName>
        <fullName evidence="19">Poly [ADP-ribose] polymerase 12</fullName>
    </recommendedName>
</protein>
<keyword evidence="7" id="KW-0677">Repeat</keyword>
<dbReference type="Pfam" id="PF00644">
    <property type="entry name" value="PARP"/>
    <property type="match status" value="1"/>
</dbReference>
<reference evidence="17" key="1">
    <citation type="submission" date="2025-08" db="UniProtKB">
        <authorList>
            <consortium name="Ensembl"/>
        </authorList>
    </citation>
    <scope>IDENTIFICATION</scope>
</reference>
<dbReference type="InterPro" id="IPR018123">
    <property type="entry name" value="WWE-dom_subgr"/>
</dbReference>
<dbReference type="InterPro" id="IPR004170">
    <property type="entry name" value="WWE_dom"/>
</dbReference>
<organism evidence="17 18">
    <name type="scientific">Neogobius melanostomus</name>
    <name type="common">round goby</name>
    <dbReference type="NCBI Taxonomy" id="47308"/>
    <lineage>
        <taxon>Eukaryota</taxon>
        <taxon>Metazoa</taxon>
        <taxon>Chordata</taxon>
        <taxon>Craniata</taxon>
        <taxon>Vertebrata</taxon>
        <taxon>Euteleostomi</taxon>
        <taxon>Actinopterygii</taxon>
        <taxon>Neopterygii</taxon>
        <taxon>Teleostei</taxon>
        <taxon>Neoteleostei</taxon>
        <taxon>Acanthomorphata</taxon>
        <taxon>Gobiaria</taxon>
        <taxon>Gobiiformes</taxon>
        <taxon>Gobioidei</taxon>
        <taxon>Gobiidae</taxon>
        <taxon>Benthophilinae</taxon>
        <taxon>Neogobiini</taxon>
        <taxon>Neogobius</taxon>
    </lineage>
</organism>
<evidence type="ECO:0000256" key="5">
    <source>
        <dbReference type="ARBA" id="ARBA00022553"/>
    </source>
</evidence>
<dbReference type="GO" id="GO:0005634">
    <property type="term" value="C:nucleus"/>
    <property type="evidence" value="ECO:0007669"/>
    <property type="project" value="UniProtKB-SubCell"/>
</dbReference>
<evidence type="ECO:0000256" key="8">
    <source>
        <dbReference type="ARBA" id="ARBA00022771"/>
    </source>
</evidence>
<dbReference type="Gene3D" id="3.90.228.10">
    <property type="match status" value="1"/>
</dbReference>
<keyword evidence="10" id="KW-0539">Nucleus</keyword>
<dbReference type="GO" id="GO:0008270">
    <property type="term" value="F:zinc ion binding"/>
    <property type="evidence" value="ECO:0007669"/>
    <property type="project" value="UniProtKB-KW"/>
</dbReference>
<keyword evidence="9 12" id="KW-0862">Zinc</keyword>
<sequence length="888" mass="101347">METDILKFILNNQGAADTKDLLFNLCDASTLYELISKNDKFASCSWNGTPKVVVRSRVRLCRARECPGTCGDVHLCKNFLLSGVCQFTQLRRGCLFSHDLNSVHNMKVLRECGLQTLTRPELCLLLLQSDFTLLPTICFDYNKGLGLNGQCSESCHRLHICEKYLNGDCTCFRTHDFFAPQPLKILSEKHVPEHLIPTLRSVYANKEALRRANKDGRYNSRSRGNVSGNLAKRTFSCGDLLGAVDTEMDTNGTRRFNQRQRDKTEICIYFIKGHCKYEADHCFKAHDKMPYRWEIKQSSQWTPMADNEKIEEDYCDPQNTSSTSRPPVHFDTMKCGSDEVRRLSTVNSVLEPDFIHTTDFLWYWEDECGKWYQYAAITSEHRLPSITSKQLEEMFLKNDKDVVEFTAGSQTYSLSFQDMIQTNLKYGTKRLVRRRPQFVSAAEVQSKRKRPTNSTAVPDYWDKMQTFQTGYKRVSLQSSSEEYKEIQQLFCQTMPNYNIIQIERIQNKALWEAFQLQKIHMKNNNGRKPVMEKKLFHGTDPKFVDTICATNFDWRVCGVNGTSYGQGSYFARDASYSHRYTGTSDVRLMFVSRVLIGEFTKGSPEFRRPPSKDGGHVNLFDSCVNDVENPSIFVVFEKHQIYPEYLLQYEQKQIGAVTDRNDSISRLRKLTIDALASQVKVSASDTGIVDSALAPNPTSAIAKTKPLVRQVIHSNPQARAEDWYTQELSAFAKTKSYFTHTSVEDSVPIQRPTLSNVPAKPLVKQVICPNSEARAFDWLEQELAASSFRKKTTDARAPKTYSPHMSVEDSAPVRRPTLNVTAKPLIKPALYLKPQAQAGCFTNLTQSLETQRKNLLDARISADAPRSTLTPTRSSTSYAYTLDYLRKL</sequence>
<comment type="subcellular location">
    <subcellularLocation>
        <location evidence="2">Cytoplasm</location>
    </subcellularLocation>
    <subcellularLocation>
        <location evidence="1">Nucleus</location>
    </subcellularLocation>
</comment>
<dbReference type="GO" id="GO:0003950">
    <property type="term" value="F:NAD+ poly-ADP-ribosyltransferase activity"/>
    <property type="evidence" value="ECO:0007669"/>
    <property type="project" value="InterPro"/>
</dbReference>
<dbReference type="GO" id="GO:0016567">
    <property type="term" value="P:protein ubiquitination"/>
    <property type="evidence" value="ECO:0007669"/>
    <property type="project" value="UniProtKB-UniPathway"/>
</dbReference>
<dbReference type="CDD" id="cd01439">
    <property type="entry name" value="TCCD_inducible_PARP_like"/>
    <property type="match status" value="1"/>
</dbReference>
<dbReference type="SMART" id="SM00678">
    <property type="entry name" value="WWE"/>
    <property type="match status" value="1"/>
</dbReference>
<feature type="domain" description="WWE" evidence="15">
    <location>
        <begin position="348"/>
        <end position="434"/>
    </location>
</feature>
<evidence type="ECO:0000256" key="11">
    <source>
        <dbReference type="ARBA" id="ARBA00024347"/>
    </source>
</evidence>
<feature type="domain" description="PARP catalytic" evidence="16">
    <location>
        <begin position="457"/>
        <end position="671"/>
    </location>
</feature>
<evidence type="ECO:0000256" key="1">
    <source>
        <dbReference type="ARBA" id="ARBA00004123"/>
    </source>
</evidence>
<evidence type="ECO:0000259" key="16">
    <source>
        <dbReference type="PROSITE" id="PS51059"/>
    </source>
</evidence>
<name>A0A8C6UDR2_9GOBI</name>
<evidence type="ECO:0000259" key="14">
    <source>
        <dbReference type="PROSITE" id="PS50103"/>
    </source>
</evidence>
<evidence type="ECO:0000256" key="4">
    <source>
        <dbReference type="ARBA" id="ARBA00022490"/>
    </source>
</evidence>
<keyword evidence="8 12" id="KW-0863">Zinc-finger</keyword>
<dbReference type="PANTHER" id="PTHR45740:SF15">
    <property type="entry name" value="ZINC FINGER CCCH TYPE DOMAIN CONTAINING 1-LIKE"/>
    <property type="match status" value="1"/>
</dbReference>
<evidence type="ECO:0000313" key="17">
    <source>
        <dbReference type="Ensembl" id="ENSNMLP00000035147.1"/>
    </source>
</evidence>
<feature type="domain" description="C3H1-type" evidence="14">
    <location>
        <begin position="261"/>
        <end position="289"/>
    </location>
</feature>
<dbReference type="InterPro" id="IPR057602">
    <property type="entry name" value="Zfn-CCCH_PARP12"/>
</dbReference>
<evidence type="ECO:0000256" key="13">
    <source>
        <dbReference type="SAM" id="MobiDB-lite"/>
    </source>
</evidence>
<evidence type="ECO:0000256" key="2">
    <source>
        <dbReference type="ARBA" id="ARBA00004496"/>
    </source>
</evidence>
<keyword evidence="5" id="KW-0597">Phosphoprotein</keyword>
<dbReference type="Ensembl" id="ENSNMLT00000039139.1">
    <property type="protein sequence ID" value="ENSNMLP00000035147.1"/>
    <property type="gene ID" value="ENSNMLG00000021803.1"/>
</dbReference>
<proteinExistence type="inferred from homology"/>
<feature type="region of interest" description="Disordered" evidence="13">
    <location>
        <begin position="790"/>
        <end position="810"/>
    </location>
</feature>
<dbReference type="SUPFAM" id="SSF56399">
    <property type="entry name" value="ADP-ribosylation"/>
    <property type="match status" value="1"/>
</dbReference>
<comment type="pathway">
    <text evidence="3">Protein modification; protein ubiquitination.</text>
</comment>
<dbReference type="InterPro" id="IPR012317">
    <property type="entry name" value="Poly(ADP-ribose)pol_cat_dom"/>
</dbReference>
<evidence type="ECO:0000256" key="9">
    <source>
        <dbReference type="ARBA" id="ARBA00022833"/>
    </source>
</evidence>
<dbReference type="InterPro" id="IPR000571">
    <property type="entry name" value="Znf_CCCH"/>
</dbReference>
<keyword evidence="4" id="KW-0963">Cytoplasm</keyword>
<dbReference type="GO" id="GO:1990404">
    <property type="term" value="F:NAD+-protein mono-ADP-ribosyltransferase activity"/>
    <property type="evidence" value="ECO:0007669"/>
    <property type="project" value="TreeGrafter"/>
</dbReference>
<evidence type="ECO:0000256" key="12">
    <source>
        <dbReference type="PROSITE-ProRule" id="PRU00723"/>
    </source>
</evidence>
<evidence type="ECO:0000256" key="10">
    <source>
        <dbReference type="ARBA" id="ARBA00023242"/>
    </source>
</evidence>
<dbReference type="UniPathway" id="UPA00143"/>
<dbReference type="PROSITE" id="PS51059">
    <property type="entry name" value="PARP_CATALYTIC"/>
    <property type="match status" value="1"/>
</dbReference>
<keyword evidence="18" id="KW-1185">Reference proteome</keyword>
<dbReference type="GO" id="GO:0005737">
    <property type="term" value="C:cytoplasm"/>
    <property type="evidence" value="ECO:0007669"/>
    <property type="project" value="UniProtKB-SubCell"/>
</dbReference>
<dbReference type="PROSITE" id="PS50103">
    <property type="entry name" value="ZF_C3H1"/>
    <property type="match status" value="1"/>
</dbReference>
<dbReference type="Pfam" id="PF25261">
    <property type="entry name" value="zf-CCCH_PARP12"/>
    <property type="match status" value="1"/>
</dbReference>
<dbReference type="PROSITE" id="PS50918">
    <property type="entry name" value="WWE"/>
    <property type="match status" value="1"/>
</dbReference>
<comment type="similarity">
    <text evidence="11">Belongs to the ARTD/PARP family.</text>
</comment>
<evidence type="ECO:0008006" key="19">
    <source>
        <dbReference type="Google" id="ProtNLM"/>
    </source>
</evidence>
<dbReference type="SUPFAM" id="SSF117839">
    <property type="entry name" value="WWE domain"/>
    <property type="match status" value="1"/>
</dbReference>
<evidence type="ECO:0000256" key="6">
    <source>
        <dbReference type="ARBA" id="ARBA00022723"/>
    </source>
</evidence>
<evidence type="ECO:0000313" key="18">
    <source>
        <dbReference type="Proteomes" id="UP000694523"/>
    </source>
</evidence>
<dbReference type="Gene3D" id="3.30.720.50">
    <property type="match status" value="1"/>
</dbReference>
<accession>A0A8C6UDR2</accession>
<dbReference type="Pfam" id="PF02825">
    <property type="entry name" value="WWE"/>
    <property type="match status" value="1"/>
</dbReference>
<feature type="zinc finger region" description="C3H1-type" evidence="12">
    <location>
        <begin position="261"/>
        <end position="289"/>
    </location>
</feature>
<dbReference type="PANTHER" id="PTHR45740">
    <property type="entry name" value="POLY [ADP-RIBOSE] POLYMERASE"/>
    <property type="match status" value="1"/>
</dbReference>
<dbReference type="AlphaFoldDB" id="A0A8C6UDR2"/>
<evidence type="ECO:0000259" key="15">
    <source>
        <dbReference type="PROSITE" id="PS50918"/>
    </source>
</evidence>
<evidence type="ECO:0000256" key="7">
    <source>
        <dbReference type="ARBA" id="ARBA00022737"/>
    </source>
</evidence>
<keyword evidence="6 12" id="KW-0479">Metal-binding</keyword>
<dbReference type="Proteomes" id="UP000694523">
    <property type="component" value="Unplaced"/>
</dbReference>